<dbReference type="Pfam" id="PF01998">
    <property type="entry name" value="DUF131"/>
    <property type="match status" value="1"/>
</dbReference>
<keyword evidence="1" id="KW-1133">Transmembrane helix</keyword>
<keyword evidence="1" id="KW-0472">Membrane</keyword>
<dbReference type="NCBIfam" id="TIGR00304">
    <property type="entry name" value="TIGR00304 family membrane protein"/>
    <property type="match status" value="1"/>
</dbReference>
<dbReference type="InterPro" id="IPR002849">
    <property type="entry name" value="DUF131"/>
</dbReference>
<evidence type="ECO:0000256" key="1">
    <source>
        <dbReference type="SAM" id="Phobius"/>
    </source>
</evidence>
<reference evidence="3" key="1">
    <citation type="submission" date="2016-10" db="EMBL/GenBank/DDBJ databases">
        <authorList>
            <person name="Varghese N."/>
            <person name="Submissions S."/>
        </authorList>
    </citation>
    <scope>NUCLEOTIDE SEQUENCE [LARGE SCALE GENOMIC DNA]</scope>
    <source>
        <strain evidence="3">Mob M</strain>
    </source>
</reference>
<dbReference type="RefSeq" id="WP_091938010.1">
    <property type="nucleotide sequence ID" value="NZ_FOUJ01000007.1"/>
</dbReference>
<dbReference type="Proteomes" id="UP000198535">
    <property type="component" value="Unassembled WGS sequence"/>
</dbReference>
<dbReference type="AlphaFoldDB" id="A0A1I4UP46"/>
<dbReference type="OrthoDB" id="43783at2157"/>
<name>A0A1I4UP46_9EURY</name>
<proteinExistence type="predicted"/>
<organism evidence="2 3">
    <name type="scientific">Methanolobus profundi</name>
    <dbReference type="NCBI Taxonomy" id="487685"/>
    <lineage>
        <taxon>Archaea</taxon>
        <taxon>Methanobacteriati</taxon>
        <taxon>Methanobacteriota</taxon>
        <taxon>Stenosarchaea group</taxon>
        <taxon>Methanomicrobia</taxon>
        <taxon>Methanosarcinales</taxon>
        <taxon>Methanosarcinaceae</taxon>
        <taxon>Methanolobus</taxon>
    </lineage>
</organism>
<keyword evidence="3" id="KW-1185">Reference proteome</keyword>
<evidence type="ECO:0000313" key="3">
    <source>
        <dbReference type="Proteomes" id="UP000198535"/>
    </source>
</evidence>
<gene>
    <name evidence="2" type="ORF">SAMN04488696_2807</name>
</gene>
<keyword evidence="1" id="KW-0812">Transmembrane</keyword>
<dbReference type="STRING" id="487685.SAMN04488696_2807"/>
<accession>A0A1I4UP46</accession>
<evidence type="ECO:0000313" key="2">
    <source>
        <dbReference type="EMBL" id="SFM90500.1"/>
    </source>
</evidence>
<sequence>MRQQGILNSGIVLVVLGFIFVLMGTISLSSNGSDGFGGVVLIGPIPIAFGSSPEITSSMFWAGVLIALVYILVRRRL</sequence>
<protein>
    <submittedName>
        <fullName evidence="2">TIGR00304 family protein</fullName>
    </submittedName>
</protein>
<dbReference type="EMBL" id="FOUJ01000007">
    <property type="protein sequence ID" value="SFM90500.1"/>
    <property type="molecule type" value="Genomic_DNA"/>
</dbReference>
<feature type="transmembrane region" description="Helical" evidence="1">
    <location>
        <begin position="55"/>
        <end position="73"/>
    </location>
</feature>
<feature type="transmembrane region" description="Helical" evidence="1">
    <location>
        <begin position="7"/>
        <end position="28"/>
    </location>
</feature>